<feature type="binding site" evidence="12 13">
    <location>
        <position position="57"/>
    </location>
    <ligand>
        <name>ATP</name>
        <dbReference type="ChEBI" id="CHEBI:30616"/>
    </ligand>
</feature>
<keyword evidence="8 12" id="KW-0418">Kinase</keyword>
<feature type="active site" description="Pros-phosphohistidine intermediate" evidence="12 13">
    <location>
        <position position="115"/>
    </location>
</feature>
<dbReference type="Pfam" id="PF00334">
    <property type="entry name" value="NDK"/>
    <property type="match status" value="1"/>
</dbReference>
<comment type="subcellular location">
    <subcellularLocation>
        <location evidence="12">Cytoplasm</location>
    </subcellularLocation>
</comment>
<dbReference type="GO" id="GO:0046872">
    <property type="term" value="F:metal ion binding"/>
    <property type="evidence" value="ECO:0007669"/>
    <property type="project" value="UniProtKB-KW"/>
</dbReference>
<evidence type="ECO:0000256" key="3">
    <source>
        <dbReference type="ARBA" id="ARBA00012966"/>
    </source>
</evidence>
<feature type="binding site" evidence="12 13">
    <location>
        <position position="85"/>
    </location>
    <ligand>
        <name>ATP</name>
        <dbReference type="ChEBI" id="CHEBI:30616"/>
    </ligand>
</feature>
<evidence type="ECO:0000256" key="6">
    <source>
        <dbReference type="ARBA" id="ARBA00022723"/>
    </source>
</evidence>
<dbReference type="EC" id="2.7.4.6" evidence="3 12"/>
<reference evidence="17" key="1">
    <citation type="submission" date="2016-11" db="EMBL/GenBank/DDBJ databases">
        <authorList>
            <person name="Varghese N."/>
            <person name="Submissions S."/>
        </authorList>
    </citation>
    <scope>NUCLEOTIDE SEQUENCE [LARGE SCALE GENOMIC DNA]</scope>
    <source>
        <strain evidence="17">DSM 16785</strain>
    </source>
</reference>
<dbReference type="Gene3D" id="3.30.70.141">
    <property type="entry name" value="Nucleoside diphosphate kinase-like domain"/>
    <property type="match status" value="1"/>
</dbReference>
<keyword evidence="9 12" id="KW-0067">ATP-binding</keyword>
<evidence type="ECO:0000313" key="18">
    <source>
        <dbReference type="Proteomes" id="UP000184334"/>
    </source>
</evidence>
<keyword evidence="11 12" id="KW-0546">Nucleotide metabolism</keyword>
<dbReference type="InterPro" id="IPR023005">
    <property type="entry name" value="Nucleoside_diP_kinase_AS"/>
</dbReference>
<feature type="domain" description="Nucleoside diphosphate kinase-like" evidence="16">
    <location>
        <begin position="1"/>
        <end position="138"/>
    </location>
</feature>
<dbReference type="HAMAP" id="MF_00451">
    <property type="entry name" value="NDP_kinase"/>
    <property type="match status" value="1"/>
</dbReference>
<protein>
    <recommendedName>
        <fullName evidence="4 12">Nucleoside diphosphate kinase</fullName>
        <shortName evidence="12">NDK</shortName>
        <shortName evidence="12">NDP kinase</shortName>
        <ecNumber evidence="3 12">2.7.4.6</ecNumber>
    </recommendedName>
    <alternativeName>
        <fullName evidence="12">Nucleoside-2-P kinase</fullName>
    </alternativeName>
</protein>
<accession>A0A1M4X1Q4</accession>
<evidence type="ECO:0000256" key="15">
    <source>
        <dbReference type="RuleBase" id="RU004013"/>
    </source>
</evidence>
<dbReference type="CDD" id="cd04413">
    <property type="entry name" value="NDPk_I"/>
    <property type="match status" value="1"/>
</dbReference>
<evidence type="ECO:0000256" key="12">
    <source>
        <dbReference type="HAMAP-Rule" id="MF_00451"/>
    </source>
</evidence>
<dbReference type="InterPro" id="IPR034907">
    <property type="entry name" value="NDK-like_dom"/>
</dbReference>
<dbReference type="FunFam" id="3.30.70.141:FF:000003">
    <property type="entry name" value="Nucleoside diphosphate kinase"/>
    <property type="match status" value="1"/>
</dbReference>
<dbReference type="InterPro" id="IPR001564">
    <property type="entry name" value="Nucleoside_diP_kinase"/>
</dbReference>
<feature type="binding site" evidence="12 13">
    <location>
        <position position="102"/>
    </location>
    <ligand>
        <name>ATP</name>
        <dbReference type="ChEBI" id="CHEBI:30616"/>
    </ligand>
</feature>
<gene>
    <name evidence="12" type="primary">ndk</name>
    <name evidence="17" type="ORF">SAMN02745164_01321</name>
</gene>
<dbReference type="GO" id="GO:0006228">
    <property type="term" value="P:UTP biosynthetic process"/>
    <property type="evidence" value="ECO:0007669"/>
    <property type="project" value="UniProtKB-UniRule"/>
</dbReference>
<evidence type="ECO:0000256" key="10">
    <source>
        <dbReference type="ARBA" id="ARBA00022842"/>
    </source>
</evidence>
<evidence type="ECO:0000256" key="13">
    <source>
        <dbReference type="PROSITE-ProRule" id="PRU00706"/>
    </source>
</evidence>
<organism evidence="17 18">
    <name type="scientific">Marinitoga hydrogenitolerans (strain DSM 16785 / JCM 12826 / AT1271)</name>
    <dbReference type="NCBI Taxonomy" id="1122195"/>
    <lineage>
        <taxon>Bacteria</taxon>
        <taxon>Thermotogati</taxon>
        <taxon>Thermotogota</taxon>
        <taxon>Thermotogae</taxon>
        <taxon>Petrotogales</taxon>
        <taxon>Petrotogaceae</taxon>
        <taxon>Marinitoga</taxon>
    </lineage>
</organism>
<dbReference type="EMBL" id="FQUI01000019">
    <property type="protein sequence ID" value="SHE87419.1"/>
    <property type="molecule type" value="Genomic_DNA"/>
</dbReference>
<keyword evidence="7 12" id="KW-0547">Nucleotide-binding</keyword>
<dbReference type="PRINTS" id="PR01243">
    <property type="entry name" value="NUCDPKINASE"/>
</dbReference>
<evidence type="ECO:0000256" key="2">
    <source>
        <dbReference type="ARBA" id="ARBA00008142"/>
    </source>
</evidence>
<keyword evidence="18" id="KW-1185">Reference proteome</keyword>
<comment type="function">
    <text evidence="12">Major role in the synthesis of nucleoside triphosphates other than ATP. The ATP gamma phosphate is transferred to the NDP beta phosphate via a ping-pong mechanism, using a phosphorylated active-site intermediate.</text>
</comment>
<evidence type="ECO:0000256" key="9">
    <source>
        <dbReference type="ARBA" id="ARBA00022840"/>
    </source>
</evidence>
<feature type="binding site" evidence="12 13">
    <location>
        <position position="9"/>
    </location>
    <ligand>
        <name>ATP</name>
        <dbReference type="ChEBI" id="CHEBI:30616"/>
    </ligand>
</feature>
<dbReference type="OrthoDB" id="9801161at2"/>
<dbReference type="RefSeq" id="WP_072864722.1">
    <property type="nucleotide sequence ID" value="NZ_FQUI01000019.1"/>
</dbReference>
<evidence type="ECO:0000256" key="8">
    <source>
        <dbReference type="ARBA" id="ARBA00022777"/>
    </source>
</evidence>
<comment type="catalytic activity">
    <reaction evidence="12 15">
        <text>a 2'-deoxyribonucleoside 5'-diphosphate + ATP = a 2'-deoxyribonucleoside 5'-triphosphate + ADP</text>
        <dbReference type="Rhea" id="RHEA:44640"/>
        <dbReference type="ChEBI" id="CHEBI:30616"/>
        <dbReference type="ChEBI" id="CHEBI:61560"/>
        <dbReference type="ChEBI" id="CHEBI:73316"/>
        <dbReference type="ChEBI" id="CHEBI:456216"/>
        <dbReference type="EC" id="2.7.4.6"/>
    </reaction>
</comment>
<evidence type="ECO:0000256" key="1">
    <source>
        <dbReference type="ARBA" id="ARBA00001946"/>
    </source>
</evidence>
<evidence type="ECO:0000256" key="7">
    <source>
        <dbReference type="ARBA" id="ARBA00022741"/>
    </source>
</evidence>
<evidence type="ECO:0000256" key="4">
    <source>
        <dbReference type="ARBA" id="ARBA00017632"/>
    </source>
</evidence>
<comment type="cofactor">
    <cofactor evidence="1 12">
        <name>Mg(2+)</name>
        <dbReference type="ChEBI" id="CHEBI:18420"/>
    </cofactor>
</comment>
<comment type="similarity">
    <text evidence="2 12 13 14">Belongs to the NDK family.</text>
</comment>
<dbReference type="InterPro" id="IPR036850">
    <property type="entry name" value="NDK-like_dom_sf"/>
</dbReference>
<dbReference type="PROSITE" id="PS51374">
    <property type="entry name" value="NDPK_LIKE"/>
    <property type="match status" value="1"/>
</dbReference>
<comment type="caution">
    <text evidence="17">The sequence shown here is derived from an EMBL/GenBank/DDBJ whole genome shotgun (WGS) entry which is preliminary data.</text>
</comment>
<evidence type="ECO:0000256" key="11">
    <source>
        <dbReference type="ARBA" id="ARBA00023080"/>
    </source>
</evidence>
<dbReference type="GO" id="GO:0006183">
    <property type="term" value="P:GTP biosynthetic process"/>
    <property type="evidence" value="ECO:0007669"/>
    <property type="project" value="UniProtKB-UniRule"/>
</dbReference>
<evidence type="ECO:0000313" key="17">
    <source>
        <dbReference type="EMBL" id="SHE87419.1"/>
    </source>
</evidence>
<dbReference type="NCBIfam" id="NF001908">
    <property type="entry name" value="PRK00668.1"/>
    <property type="match status" value="1"/>
</dbReference>
<dbReference type="PROSITE" id="PS00469">
    <property type="entry name" value="NDPK"/>
    <property type="match status" value="1"/>
</dbReference>
<evidence type="ECO:0000256" key="14">
    <source>
        <dbReference type="RuleBase" id="RU004011"/>
    </source>
</evidence>
<keyword evidence="6 12" id="KW-0479">Metal-binding</keyword>
<dbReference type="SMART" id="SM00562">
    <property type="entry name" value="NDK"/>
    <property type="match status" value="1"/>
</dbReference>
<feature type="binding site" evidence="12 13">
    <location>
        <position position="91"/>
    </location>
    <ligand>
        <name>ATP</name>
        <dbReference type="ChEBI" id="CHEBI:30616"/>
    </ligand>
</feature>
<dbReference type="GO" id="GO:0006241">
    <property type="term" value="P:CTP biosynthetic process"/>
    <property type="evidence" value="ECO:0007669"/>
    <property type="project" value="UniProtKB-UniRule"/>
</dbReference>
<sequence length="147" mass="16914">MEREFLFLKPNTVRRGLIGEVISRLERRGIKIIALKMIWVTKEQAEELYQEHKGKSFYNDLIDFVLSGPVVVMILEGPRVIEMVRHIIGNTDPLKASPGSIRGEFGMSVTKNIVHASDSLESAKREMKIFFSENEILNYRLDVQHDL</sequence>
<evidence type="ECO:0000259" key="16">
    <source>
        <dbReference type="SMART" id="SM00562"/>
    </source>
</evidence>
<feature type="binding site" evidence="12 13">
    <location>
        <position position="112"/>
    </location>
    <ligand>
        <name>ATP</name>
        <dbReference type="ChEBI" id="CHEBI:30616"/>
    </ligand>
</feature>
<proteinExistence type="inferred from homology"/>
<name>A0A1M4X1Q4_MARH1</name>
<comment type="subunit">
    <text evidence="12">Homotetramer.</text>
</comment>
<evidence type="ECO:0000256" key="5">
    <source>
        <dbReference type="ARBA" id="ARBA00022679"/>
    </source>
</evidence>
<dbReference type="Proteomes" id="UP000184334">
    <property type="component" value="Unassembled WGS sequence"/>
</dbReference>
<keyword evidence="10 12" id="KW-0460">Magnesium</keyword>
<dbReference type="STRING" id="1122195.SAMN02745164_01321"/>
<dbReference type="GO" id="GO:0004550">
    <property type="term" value="F:nucleoside diphosphate kinase activity"/>
    <property type="evidence" value="ECO:0007669"/>
    <property type="project" value="UniProtKB-UniRule"/>
</dbReference>
<dbReference type="PANTHER" id="PTHR11349">
    <property type="entry name" value="NUCLEOSIDE DIPHOSPHATE KINASE"/>
    <property type="match status" value="1"/>
</dbReference>
<keyword evidence="12" id="KW-0963">Cytoplasm</keyword>
<dbReference type="AlphaFoldDB" id="A0A1M4X1Q4"/>
<dbReference type="SUPFAM" id="SSF54919">
    <property type="entry name" value="Nucleoside diphosphate kinase, NDK"/>
    <property type="match status" value="1"/>
</dbReference>
<dbReference type="GO" id="GO:0005737">
    <property type="term" value="C:cytoplasm"/>
    <property type="evidence" value="ECO:0007669"/>
    <property type="project" value="UniProtKB-SubCell"/>
</dbReference>
<keyword evidence="5 12" id="KW-0808">Transferase</keyword>
<keyword evidence="12" id="KW-0597">Phosphoprotein</keyword>
<dbReference type="GO" id="GO:0005524">
    <property type="term" value="F:ATP binding"/>
    <property type="evidence" value="ECO:0007669"/>
    <property type="project" value="UniProtKB-UniRule"/>
</dbReference>
<comment type="catalytic activity">
    <reaction evidence="12">
        <text>a ribonucleoside 5'-diphosphate + ATP = a ribonucleoside 5'-triphosphate + ADP</text>
        <dbReference type="Rhea" id="RHEA:18113"/>
        <dbReference type="ChEBI" id="CHEBI:30616"/>
        <dbReference type="ChEBI" id="CHEBI:57930"/>
        <dbReference type="ChEBI" id="CHEBI:61557"/>
        <dbReference type="ChEBI" id="CHEBI:456216"/>
        <dbReference type="EC" id="2.7.4.6"/>
    </reaction>
</comment>